<evidence type="ECO:0000313" key="10">
    <source>
        <dbReference type="EMBL" id="PVX58500.1"/>
    </source>
</evidence>
<dbReference type="InterPro" id="IPR003423">
    <property type="entry name" value="OMP_efflux"/>
</dbReference>
<comment type="caution">
    <text evidence="10">The sequence shown here is derived from an EMBL/GenBank/DDBJ whole genome shotgun (WGS) entry which is preliminary data.</text>
</comment>
<dbReference type="Pfam" id="PF02321">
    <property type="entry name" value="OEP"/>
    <property type="match status" value="1"/>
</dbReference>
<comment type="similarity">
    <text evidence="2">Belongs to the outer membrane factor (OMF) (TC 1.B.17) family.</text>
</comment>
<feature type="chain" id="PRO_5015514844" evidence="9">
    <location>
        <begin position="22"/>
        <end position="446"/>
    </location>
</feature>
<evidence type="ECO:0000256" key="6">
    <source>
        <dbReference type="ARBA" id="ARBA00023136"/>
    </source>
</evidence>
<sequence length="446" mass="50009">MKRHYMIALCLALPLMGMAQKQLSLEEVKKMALENNIGIRSAKNAVAQAHEQKQEAFTLFFPKVSAFGLGYQANRGVLQEDFHVKDYITPTIAKLIPPSVAGMLPETFSYSMMKHGLIGGVTAIQPVFAGGQIVNGNKLAKVGEDAALLQKETSVNTVELTAEKYFWQVVSLKEKQKTIDAVIDMLKNIEKDADIAVKAGVAMRNDLLAVQLKQNEMESARIKLSNGLKLSQRVLAQYIGMDGQTVDVIAEIDVNQLPDYQVDAIDPNTAVAATPEYKLLQKNVEAKTLQRKMETGKHMPTIGVGAGYNYYDFGSHLDNNFGMIFATVTIPISDWWGGSHAIKRKKLAEQNAREQLEDNTQLLKIRIQKNRDDMDDAYKQLQLARKGIEQSEENLRLNNDFYHAGTSTINTLLDAQQKYQQCRDRYVDAYAQLQTKILEYKQSIGW</sequence>
<dbReference type="EMBL" id="QENY01000002">
    <property type="protein sequence ID" value="PVX58500.1"/>
    <property type="molecule type" value="Genomic_DNA"/>
</dbReference>
<dbReference type="Gene3D" id="1.20.1600.10">
    <property type="entry name" value="Outer membrane efflux proteins (OEP)"/>
    <property type="match status" value="1"/>
</dbReference>
<keyword evidence="5" id="KW-0812">Transmembrane</keyword>
<dbReference type="OrthoDB" id="9807719at2"/>
<feature type="signal peptide" evidence="9">
    <location>
        <begin position="1"/>
        <end position="21"/>
    </location>
</feature>
<keyword evidence="7" id="KW-0998">Cell outer membrane</keyword>
<dbReference type="GO" id="GO:1990281">
    <property type="term" value="C:efflux pump complex"/>
    <property type="evidence" value="ECO:0007669"/>
    <property type="project" value="TreeGrafter"/>
</dbReference>
<keyword evidence="3" id="KW-0813">Transport</keyword>
<dbReference type="InterPro" id="IPR051906">
    <property type="entry name" value="TolC-like"/>
</dbReference>
<dbReference type="Proteomes" id="UP000245870">
    <property type="component" value="Unassembled WGS sequence"/>
</dbReference>
<keyword evidence="6" id="KW-0472">Membrane</keyword>
<evidence type="ECO:0000256" key="7">
    <source>
        <dbReference type="ARBA" id="ARBA00023237"/>
    </source>
</evidence>
<keyword evidence="11" id="KW-1185">Reference proteome</keyword>
<reference evidence="10 11" key="1">
    <citation type="submission" date="2018-05" db="EMBL/GenBank/DDBJ databases">
        <title>Genomic Encyclopedia of Type Strains, Phase IV (KMG-IV): sequencing the most valuable type-strain genomes for metagenomic binning, comparative biology and taxonomic classification.</title>
        <authorList>
            <person name="Goeker M."/>
        </authorList>
    </citation>
    <scope>NUCLEOTIDE SEQUENCE [LARGE SCALE GENOMIC DNA]</scope>
    <source>
        <strain evidence="10 11">DSM 100333</strain>
    </source>
</reference>
<keyword evidence="9" id="KW-0732">Signal</keyword>
<dbReference type="GO" id="GO:0015562">
    <property type="term" value="F:efflux transmembrane transporter activity"/>
    <property type="evidence" value="ECO:0007669"/>
    <property type="project" value="InterPro"/>
</dbReference>
<dbReference type="PANTHER" id="PTHR30026">
    <property type="entry name" value="OUTER MEMBRANE PROTEIN TOLC"/>
    <property type="match status" value="1"/>
</dbReference>
<keyword evidence="4" id="KW-1134">Transmembrane beta strand</keyword>
<dbReference type="PANTHER" id="PTHR30026:SF20">
    <property type="entry name" value="OUTER MEMBRANE PROTEIN TOLC"/>
    <property type="match status" value="1"/>
</dbReference>
<evidence type="ECO:0000256" key="9">
    <source>
        <dbReference type="SAM" id="SignalP"/>
    </source>
</evidence>
<evidence type="ECO:0000256" key="2">
    <source>
        <dbReference type="ARBA" id="ARBA00007613"/>
    </source>
</evidence>
<evidence type="ECO:0000256" key="8">
    <source>
        <dbReference type="SAM" id="Coils"/>
    </source>
</evidence>
<dbReference type="RefSeq" id="WP_116615742.1">
    <property type="nucleotide sequence ID" value="NZ_CALDWB010000001.1"/>
</dbReference>
<evidence type="ECO:0000256" key="4">
    <source>
        <dbReference type="ARBA" id="ARBA00022452"/>
    </source>
</evidence>
<feature type="coiled-coil region" evidence="8">
    <location>
        <begin position="353"/>
        <end position="394"/>
    </location>
</feature>
<evidence type="ECO:0000256" key="1">
    <source>
        <dbReference type="ARBA" id="ARBA00004442"/>
    </source>
</evidence>
<keyword evidence="8" id="KW-0175">Coiled coil</keyword>
<organism evidence="10 11">
    <name type="scientific">Hallella colorans</name>
    <dbReference type="NCBI Taxonomy" id="1703337"/>
    <lineage>
        <taxon>Bacteria</taxon>
        <taxon>Pseudomonadati</taxon>
        <taxon>Bacteroidota</taxon>
        <taxon>Bacteroidia</taxon>
        <taxon>Bacteroidales</taxon>
        <taxon>Prevotellaceae</taxon>
        <taxon>Hallella</taxon>
    </lineage>
</organism>
<dbReference type="GO" id="GO:0015288">
    <property type="term" value="F:porin activity"/>
    <property type="evidence" value="ECO:0007669"/>
    <property type="project" value="TreeGrafter"/>
</dbReference>
<dbReference type="SUPFAM" id="SSF56954">
    <property type="entry name" value="Outer membrane efflux proteins (OEP)"/>
    <property type="match status" value="1"/>
</dbReference>
<evidence type="ECO:0000256" key="3">
    <source>
        <dbReference type="ARBA" id="ARBA00022448"/>
    </source>
</evidence>
<evidence type="ECO:0000313" key="11">
    <source>
        <dbReference type="Proteomes" id="UP000245870"/>
    </source>
</evidence>
<dbReference type="GO" id="GO:0009279">
    <property type="term" value="C:cell outer membrane"/>
    <property type="evidence" value="ECO:0007669"/>
    <property type="project" value="UniProtKB-SubCell"/>
</dbReference>
<comment type="subcellular location">
    <subcellularLocation>
        <location evidence="1">Cell outer membrane</location>
    </subcellularLocation>
</comment>
<name>A0A2U0ULH9_9BACT</name>
<evidence type="ECO:0000256" key="5">
    <source>
        <dbReference type="ARBA" id="ARBA00022692"/>
    </source>
</evidence>
<accession>A0A2U0ULH9</accession>
<gene>
    <name evidence="10" type="ORF">C7379_10218</name>
</gene>
<proteinExistence type="inferred from homology"/>
<dbReference type="AlphaFoldDB" id="A0A2U0ULH9"/>
<protein>
    <submittedName>
        <fullName evidence="10">Outer membrane protein TolC</fullName>
    </submittedName>
</protein>